<evidence type="ECO:0000313" key="2">
    <source>
        <dbReference type="Proteomes" id="UP000815325"/>
    </source>
</evidence>
<sequence length="87" mass="10351">MASMQVATKSYIRPLRLRGEMWSQLLSQRKWTKWQTSTRTQKACNSLLPSNFFADDIYELKLQRGPSLDIQPIQLVWQHVPICFWRP</sequence>
<protein>
    <submittedName>
        <fullName evidence="1">Uncharacterized protein</fullName>
    </submittedName>
</protein>
<name>A0ABQ7FSH0_DUNSA</name>
<keyword evidence="2" id="KW-1185">Reference proteome</keyword>
<evidence type="ECO:0000313" key="1">
    <source>
        <dbReference type="EMBL" id="KAF5825501.1"/>
    </source>
</evidence>
<dbReference type="EMBL" id="MU072762">
    <property type="protein sequence ID" value="KAF5825501.1"/>
    <property type="molecule type" value="Genomic_DNA"/>
</dbReference>
<reference evidence="1" key="1">
    <citation type="submission" date="2017-08" db="EMBL/GenBank/DDBJ databases">
        <authorList>
            <person name="Polle J.E."/>
            <person name="Barry K."/>
            <person name="Cushman J."/>
            <person name="Schmutz J."/>
            <person name="Tran D."/>
            <person name="Hathwaick L.T."/>
            <person name="Yim W.C."/>
            <person name="Jenkins J."/>
            <person name="Mckie-Krisberg Z.M."/>
            <person name="Prochnik S."/>
            <person name="Lindquist E."/>
            <person name="Dockter R.B."/>
            <person name="Adam C."/>
            <person name="Molina H."/>
            <person name="Bunkerborg J."/>
            <person name="Jin E."/>
            <person name="Buchheim M."/>
            <person name="Magnuson J."/>
        </authorList>
    </citation>
    <scope>NUCLEOTIDE SEQUENCE</scope>
    <source>
        <strain evidence="1">CCAP 19/18</strain>
    </source>
</reference>
<gene>
    <name evidence="1" type="ORF">DUNSADRAFT_9179</name>
</gene>
<accession>A0ABQ7FSH0</accession>
<proteinExistence type="predicted"/>
<comment type="caution">
    <text evidence="1">The sequence shown here is derived from an EMBL/GenBank/DDBJ whole genome shotgun (WGS) entry which is preliminary data.</text>
</comment>
<organism evidence="1 2">
    <name type="scientific">Dunaliella salina</name>
    <name type="common">Green alga</name>
    <name type="synonym">Protococcus salinus</name>
    <dbReference type="NCBI Taxonomy" id="3046"/>
    <lineage>
        <taxon>Eukaryota</taxon>
        <taxon>Viridiplantae</taxon>
        <taxon>Chlorophyta</taxon>
        <taxon>core chlorophytes</taxon>
        <taxon>Chlorophyceae</taxon>
        <taxon>CS clade</taxon>
        <taxon>Chlamydomonadales</taxon>
        <taxon>Dunaliellaceae</taxon>
        <taxon>Dunaliella</taxon>
    </lineage>
</organism>
<dbReference type="Proteomes" id="UP000815325">
    <property type="component" value="Unassembled WGS sequence"/>
</dbReference>